<gene>
    <name evidence="4" type="ORF">N7492_003632</name>
</gene>
<dbReference type="InterPro" id="IPR013087">
    <property type="entry name" value="Znf_C2H2_type"/>
</dbReference>
<comment type="caution">
    <text evidence="4">The sequence shown here is derived from an EMBL/GenBank/DDBJ whole genome shotgun (WGS) entry which is preliminary data.</text>
</comment>
<dbReference type="SMART" id="SM00355">
    <property type="entry name" value="ZnF_C2H2"/>
    <property type="match status" value="6"/>
</dbReference>
<feature type="compositionally biased region" description="Polar residues" evidence="2">
    <location>
        <begin position="375"/>
        <end position="396"/>
    </location>
</feature>
<feature type="domain" description="C2H2-type" evidence="3">
    <location>
        <begin position="516"/>
        <end position="541"/>
    </location>
</feature>
<dbReference type="PANTHER" id="PTHR46179:SF19">
    <property type="entry name" value="C2H2 FINGER DOMAIN TRANSCRIPTION FACTOR (EUROFUNG)-RELATED"/>
    <property type="match status" value="1"/>
</dbReference>
<keyword evidence="5" id="KW-1185">Reference proteome</keyword>
<dbReference type="PANTHER" id="PTHR46179">
    <property type="entry name" value="ZINC FINGER PROTEIN"/>
    <property type="match status" value="1"/>
</dbReference>
<feature type="region of interest" description="Disordered" evidence="2">
    <location>
        <begin position="434"/>
        <end position="459"/>
    </location>
</feature>
<feature type="region of interest" description="Disordered" evidence="2">
    <location>
        <begin position="346"/>
        <end position="411"/>
    </location>
</feature>
<evidence type="ECO:0000256" key="1">
    <source>
        <dbReference type="PROSITE-ProRule" id="PRU00042"/>
    </source>
</evidence>
<feature type="region of interest" description="Disordered" evidence="2">
    <location>
        <begin position="1"/>
        <end position="37"/>
    </location>
</feature>
<dbReference type="EMBL" id="JAPQKO010000002">
    <property type="protein sequence ID" value="KAJ5180422.1"/>
    <property type="molecule type" value="Genomic_DNA"/>
</dbReference>
<evidence type="ECO:0000313" key="5">
    <source>
        <dbReference type="Proteomes" id="UP001146351"/>
    </source>
</evidence>
<dbReference type="PROSITE" id="PS50157">
    <property type="entry name" value="ZINC_FINGER_C2H2_2"/>
    <property type="match status" value="2"/>
</dbReference>
<keyword evidence="1" id="KW-0862">Zinc</keyword>
<evidence type="ECO:0000313" key="4">
    <source>
        <dbReference type="EMBL" id="KAJ5180422.1"/>
    </source>
</evidence>
<keyword evidence="1" id="KW-0479">Metal-binding</keyword>
<accession>A0A9W9IM98</accession>
<dbReference type="OrthoDB" id="6077919at2759"/>
<proteinExistence type="predicted"/>
<dbReference type="GO" id="GO:0005634">
    <property type="term" value="C:nucleus"/>
    <property type="evidence" value="ECO:0007669"/>
    <property type="project" value="TreeGrafter"/>
</dbReference>
<dbReference type="GO" id="GO:0008270">
    <property type="term" value="F:zinc ion binding"/>
    <property type="evidence" value="ECO:0007669"/>
    <property type="project" value="UniProtKB-KW"/>
</dbReference>
<organism evidence="4 5">
    <name type="scientific">Penicillium capsulatum</name>
    <dbReference type="NCBI Taxonomy" id="69766"/>
    <lineage>
        <taxon>Eukaryota</taxon>
        <taxon>Fungi</taxon>
        <taxon>Dikarya</taxon>
        <taxon>Ascomycota</taxon>
        <taxon>Pezizomycotina</taxon>
        <taxon>Eurotiomycetes</taxon>
        <taxon>Eurotiomycetidae</taxon>
        <taxon>Eurotiales</taxon>
        <taxon>Aspergillaceae</taxon>
        <taxon>Penicillium</taxon>
    </lineage>
</organism>
<dbReference type="PROSITE" id="PS00028">
    <property type="entry name" value="ZINC_FINGER_C2H2_1"/>
    <property type="match status" value="1"/>
</dbReference>
<dbReference type="SUPFAM" id="SSF57667">
    <property type="entry name" value="beta-beta-alpha zinc fingers"/>
    <property type="match status" value="1"/>
</dbReference>
<keyword evidence="1" id="KW-0863">Zinc-finger</keyword>
<reference evidence="4" key="2">
    <citation type="journal article" date="2023" name="IMA Fungus">
        <title>Comparative genomic study of the Penicillium genus elucidates a diverse pangenome and 15 lateral gene transfer events.</title>
        <authorList>
            <person name="Petersen C."/>
            <person name="Sorensen T."/>
            <person name="Nielsen M.R."/>
            <person name="Sondergaard T.E."/>
            <person name="Sorensen J.L."/>
            <person name="Fitzpatrick D.A."/>
            <person name="Frisvad J.C."/>
            <person name="Nielsen K.L."/>
        </authorList>
    </citation>
    <scope>NUCLEOTIDE SEQUENCE</scope>
    <source>
        <strain evidence="4">IBT 21917</strain>
    </source>
</reference>
<dbReference type="InterPro" id="IPR051061">
    <property type="entry name" value="Zinc_finger_trans_reg"/>
</dbReference>
<feature type="compositionally biased region" description="Polar residues" evidence="2">
    <location>
        <begin position="448"/>
        <end position="457"/>
    </location>
</feature>
<feature type="domain" description="C2H2-type" evidence="3">
    <location>
        <begin position="490"/>
        <end position="517"/>
    </location>
</feature>
<dbReference type="InterPro" id="IPR036236">
    <property type="entry name" value="Znf_C2H2_sf"/>
</dbReference>
<evidence type="ECO:0000256" key="2">
    <source>
        <dbReference type="SAM" id="MobiDB-lite"/>
    </source>
</evidence>
<dbReference type="Proteomes" id="UP001146351">
    <property type="component" value="Unassembled WGS sequence"/>
</dbReference>
<dbReference type="AlphaFoldDB" id="A0A9W9IM98"/>
<dbReference type="GO" id="GO:0006357">
    <property type="term" value="P:regulation of transcription by RNA polymerase II"/>
    <property type="evidence" value="ECO:0007669"/>
    <property type="project" value="TreeGrafter"/>
</dbReference>
<reference evidence="4" key="1">
    <citation type="submission" date="2022-11" db="EMBL/GenBank/DDBJ databases">
        <authorList>
            <person name="Petersen C."/>
        </authorList>
    </citation>
    <scope>NUCLEOTIDE SEQUENCE</scope>
    <source>
        <strain evidence="4">IBT 21917</strain>
    </source>
</reference>
<feature type="region of interest" description="Disordered" evidence="2">
    <location>
        <begin position="634"/>
        <end position="653"/>
    </location>
</feature>
<name>A0A9W9IM98_9EURO</name>
<protein>
    <recommendedName>
        <fullName evidence="3">C2H2-type domain-containing protein</fullName>
    </recommendedName>
</protein>
<feature type="compositionally biased region" description="Basic and acidic residues" evidence="2">
    <location>
        <begin position="397"/>
        <end position="410"/>
    </location>
</feature>
<evidence type="ECO:0000259" key="3">
    <source>
        <dbReference type="PROSITE" id="PS50157"/>
    </source>
</evidence>
<dbReference type="Gene3D" id="3.30.160.60">
    <property type="entry name" value="Classic Zinc Finger"/>
    <property type="match status" value="1"/>
</dbReference>
<sequence>MEDPQLSWPDSSDVLQGIMVGPDGSHPDLSDFRPSSLAMDPASNPLLDLHLGTDMTLDAHSHPSFLPWSSSEPQDFYYPHIPSRLATDQDAWNPLQVTGVPHSSSVSHMNVPPVGDPDCAFSKPHYSPPSESGSQYMGSFHSADSGYGSASCATQSVAYGVDAKSSPQIGAKEHGFGEPVAFLDHSSAGAGSMFPGDFGDAQSFETAVKCDHPTCTWMGKCPSDKRKHEARHRKSFKCDEPNCPRKEGFGTINDLARHKKCVHNKEPERGPKMMYLCFGKNCPRPNKRWPRLDNFKQHLSRMHHGEDADALLKRSMDWYDSVIGSQADHKLDDASSQDEQMLDMDVDSSDVSYPPPDKSFLSSRAPTPRPAQFDTKLSPSQYSNLGSFGFNSPMSSDRTESAVEPGDSKPEAFVSDAADHLIGMMTKMMDARERKFSQQSDEGIDVEPQNSQSSQPHRQMLQKVLSVALERLSDDVPSATEPSDNKQDWFQCDICSKQTRLRCEMKKHQKRHERPYGCTFPHCAKSFGSKADWKRHESSQHLNFPSWLCAQDDTHKGASCGRIFHREEAFSQHLSQQHRIAKNRVKETLQASRLDLADQSHFWCGFCNNHIALRNDGPTALDERFNHIDTEHFKKGQRGSDWCPPSESSSLQRTAVVRNETTQLPDTHRLKRKCPGL</sequence>